<dbReference type="Gene3D" id="3.30.450.40">
    <property type="match status" value="1"/>
</dbReference>
<gene>
    <name evidence="10" type="ORF">BD809_10329</name>
</gene>
<dbReference type="SUPFAM" id="SSF47384">
    <property type="entry name" value="Homodimeric domain of signal transducing histidine kinase"/>
    <property type="match status" value="1"/>
</dbReference>
<dbReference type="SMART" id="SM00065">
    <property type="entry name" value="GAF"/>
    <property type="match status" value="1"/>
</dbReference>
<feature type="domain" description="Histidine kinase" evidence="9">
    <location>
        <begin position="188"/>
        <end position="402"/>
    </location>
</feature>
<keyword evidence="6" id="KW-0418">Kinase</keyword>
<evidence type="ECO:0000259" key="9">
    <source>
        <dbReference type="PROSITE" id="PS50109"/>
    </source>
</evidence>
<dbReference type="InterPro" id="IPR036097">
    <property type="entry name" value="HisK_dim/P_sf"/>
</dbReference>
<dbReference type="InterPro" id="IPR036890">
    <property type="entry name" value="HATPase_C_sf"/>
</dbReference>
<accession>A0A5S5C6P0</accession>
<dbReference type="Pfam" id="PF01590">
    <property type="entry name" value="GAF"/>
    <property type="match status" value="1"/>
</dbReference>
<keyword evidence="7" id="KW-0067">ATP-binding</keyword>
<evidence type="ECO:0000256" key="8">
    <source>
        <dbReference type="ARBA" id="ARBA00023012"/>
    </source>
</evidence>
<dbReference type="SMART" id="SM00387">
    <property type="entry name" value="HATPase_c"/>
    <property type="match status" value="1"/>
</dbReference>
<dbReference type="Pfam" id="PF02518">
    <property type="entry name" value="HATPase_c"/>
    <property type="match status" value="1"/>
</dbReference>
<comment type="catalytic activity">
    <reaction evidence="1">
        <text>ATP + protein L-histidine = ADP + protein N-phospho-L-histidine.</text>
        <dbReference type="EC" id="2.7.13.3"/>
    </reaction>
</comment>
<dbReference type="GO" id="GO:0030295">
    <property type="term" value="F:protein kinase activator activity"/>
    <property type="evidence" value="ECO:0007669"/>
    <property type="project" value="TreeGrafter"/>
</dbReference>
<keyword evidence="5" id="KW-0547">Nucleotide-binding</keyword>
<dbReference type="Gene3D" id="3.30.565.10">
    <property type="entry name" value="Histidine kinase-like ATPase, C-terminal domain"/>
    <property type="match status" value="1"/>
</dbReference>
<name>A0A5S5C6P0_9FLAO</name>
<dbReference type="SUPFAM" id="SSF55874">
    <property type="entry name" value="ATPase domain of HSP90 chaperone/DNA topoisomerase II/histidine kinase"/>
    <property type="match status" value="1"/>
</dbReference>
<dbReference type="EC" id="2.7.13.3" evidence="2"/>
<dbReference type="InterPro" id="IPR005467">
    <property type="entry name" value="His_kinase_dom"/>
</dbReference>
<evidence type="ECO:0000256" key="4">
    <source>
        <dbReference type="ARBA" id="ARBA00022679"/>
    </source>
</evidence>
<dbReference type="InterPro" id="IPR029016">
    <property type="entry name" value="GAF-like_dom_sf"/>
</dbReference>
<dbReference type="OrthoDB" id="9811889at2"/>
<dbReference type="EMBL" id="VNHU01000003">
    <property type="protein sequence ID" value="TYP74967.1"/>
    <property type="molecule type" value="Genomic_DNA"/>
</dbReference>
<dbReference type="CDD" id="cd00082">
    <property type="entry name" value="HisKA"/>
    <property type="match status" value="1"/>
</dbReference>
<evidence type="ECO:0000256" key="6">
    <source>
        <dbReference type="ARBA" id="ARBA00022777"/>
    </source>
</evidence>
<evidence type="ECO:0000256" key="1">
    <source>
        <dbReference type="ARBA" id="ARBA00000085"/>
    </source>
</evidence>
<dbReference type="InterPro" id="IPR003594">
    <property type="entry name" value="HATPase_dom"/>
</dbReference>
<reference evidence="10 11" key="1">
    <citation type="submission" date="2019-07" db="EMBL/GenBank/DDBJ databases">
        <title>Genomic Encyclopedia of Archaeal and Bacterial Type Strains, Phase II (KMG-II): from individual species to whole genera.</title>
        <authorList>
            <person name="Goeker M."/>
        </authorList>
    </citation>
    <scope>NUCLEOTIDE SEQUENCE [LARGE SCALE GENOMIC DNA]</scope>
    <source>
        <strain evidence="10 11">DSM 17527</strain>
    </source>
</reference>
<dbReference type="InterPro" id="IPR050351">
    <property type="entry name" value="BphY/WalK/GraS-like"/>
</dbReference>
<dbReference type="Gene3D" id="1.10.287.130">
    <property type="match status" value="1"/>
</dbReference>
<organism evidence="10 11">
    <name type="scientific">Aquimarina intermedia</name>
    <dbReference type="NCBI Taxonomy" id="350814"/>
    <lineage>
        <taxon>Bacteria</taxon>
        <taxon>Pseudomonadati</taxon>
        <taxon>Bacteroidota</taxon>
        <taxon>Flavobacteriia</taxon>
        <taxon>Flavobacteriales</taxon>
        <taxon>Flavobacteriaceae</taxon>
        <taxon>Aquimarina</taxon>
    </lineage>
</organism>
<protein>
    <recommendedName>
        <fullName evidence="2">histidine kinase</fullName>
        <ecNumber evidence="2">2.7.13.3</ecNumber>
    </recommendedName>
</protein>
<keyword evidence="3" id="KW-0597">Phosphoprotein</keyword>
<evidence type="ECO:0000256" key="2">
    <source>
        <dbReference type="ARBA" id="ARBA00012438"/>
    </source>
</evidence>
<proteinExistence type="predicted"/>
<evidence type="ECO:0000256" key="3">
    <source>
        <dbReference type="ARBA" id="ARBA00022553"/>
    </source>
</evidence>
<dbReference type="InterPro" id="IPR003661">
    <property type="entry name" value="HisK_dim/P_dom"/>
</dbReference>
<evidence type="ECO:0000313" key="11">
    <source>
        <dbReference type="Proteomes" id="UP000324376"/>
    </source>
</evidence>
<keyword evidence="11" id="KW-1185">Reference proteome</keyword>
<dbReference type="InterPro" id="IPR003018">
    <property type="entry name" value="GAF"/>
</dbReference>
<evidence type="ECO:0000313" key="10">
    <source>
        <dbReference type="EMBL" id="TYP74967.1"/>
    </source>
</evidence>
<dbReference type="Proteomes" id="UP000324376">
    <property type="component" value="Unassembled WGS sequence"/>
</dbReference>
<dbReference type="PRINTS" id="PR00344">
    <property type="entry name" value="BCTRLSENSOR"/>
</dbReference>
<dbReference type="SUPFAM" id="SSF55781">
    <property type="entry name" value="GAF domain-like"/>
    <property type="match status" value="1"/>
</dbReference>
<dbReference type="GO" id="GO:0005524">
    <property type="term" value="F:ATP binding"/>
    <property type="evidence" value="ECO:0007669"/>
    <property type="project" value="UniProtKB-KW"/>
</dbReference>
<dbReference type="PROSITE" id="PS50109">
    <property type="entry name" value="HIS_KIN"/>
    <property type="match status" value="1"/>
</dbReference>
<dbReference type="GO" id="GO:0000155">
    <property type="term" value="F:phosphorelay sensor kinase activity"/>
    <property type="evidence" value="ECO:0007669"/>
    <property type="project" value="InterPro"/>
</dbReference>
<dbReference type="GO" id="GO:0007234">
    <property type="term" value="P:osmosensory signaling via phosphorelay pathway"/>
    <property type="evidence" value="ECO:0007669"/>
    <property type="project" value="TreeGrafter"/>
</dbReference>
<dbReference type="SMART" id="SM00388">
    <property type="entry name" value="HisKA"/>
    <property type="match status" value="1"/>
</dbReference>
<sequence length="404" mass="45703">MISNQTTAYESRRLQALHSYHILDTPKETIYDEITKVTSKITGKPVALISFVDKDYTWYKATTGYDSDKDERAHSFCSHAIAEKKKFLIVENALLDTRFSSFPSVVSDTAVRFYAGVCLTDEQGFPLGTLCVFDFKPGSLSDEHLEFLKVTSRQIIKILTLNKLNTQLSWNQAQVEKRNALLRDFAGIVSHDIKMPLSNIILTTEVLRSKYFDKLDFKALEYLSYLKESAFRLSDYINDLLTHYESDHQDDQNLEKFDLNQLLSEVVELLSVSKDATITLPEETMDLYVNRAALEQIFLNLIGNSLKYNDKDHIEIEIKAGDGDTYYYFSVTDNGIGISEEKQDKIFDLFKTAVDKDRSGNAGNGIGLNTVKNLVESLGGTITLSSKIGTGTSFHFSLKKHAHK</sequence>
<evidence type="ECO:0000256" key="5">
    <source>
        <dbReference type="ARBA" id="ARBA00022741"/>
    </source>
</evidence>
<dbReference type="RefSeq" id="WP_148781973.1">
    <property type="nucleotide sequence ID" value="NZ_VNHU01000003.1"/>
</dbReference>
<dbReference type="InterPro" id="IPR004358">
    <property type="entry name" value="Sig_transdc_His_kin-like_C"/>
</dbReference>
<keyword evidence="8" id="KW-0902">Two-component regulatory system</keyword>
<dbReference type="GO" id="GO:0000156">
    <property type="term" value="F:phosphorelay response regulator activity"/>
    <property type="evidence" value="ECO:0007669"/>
    <property type="project" value="TreeGrafter"/>
</dbReference>
<dbReference type="AlphaFoldDB" id="A0A5S5C6P0"/>
<dbReference type="Pfam" id="PF00512">
    <property type="entry name" value="HisKA"/>
    <property type="match status" value="1"/>
</dbReference>
<keyword evidence="4" id="KW-0808">Transferase</keyword>
<dbReference type="PANTHER" id="PTHR42878:SF7">
    <property type="entry name" value="SENSOR HISTIDINE KINASE GLRK"/>
    <property type="match status" value="1"/>
</dbReference>
<evidence type="ECO:0000256" key="7">
    <source>
        <dbReference type="ARBA" id="ARBA00022840"/>
    </source>
</evidence>
<dbReference type="PANTHER" id="PTHR42878">
    <property type="entry name" value="TWO-COMPONENT HISTIDINE KINASE"/>
    <property type="match status" value="1"/>
</dbReference>
<comment type="caution">
    <text evidence="10">The sequence shown here is derived from an EMBL/GenBank/DDBJ whole genome shotgun (WGS) entry which is preliminary data.</text>
</comment>